<evidence type="ECO:0000313" key="3">
    <source>
        <dbReference type="Proteomes" id="UP000248544"/>
    </source>
</evidence>
<dbReference type="AlphaFoldDB" id="A0A2W2GV79"/>
<feature type="non-terminal residue" evidence="2">
    <location>
        <position position="1114"/>
    </location>
</feature>
<reference evidence="2 3" key="1">
    <citation type="submission" date="2018-01" db="EMBL/GenBank/DDBJ databases">
        <title>Draft genome sequence of Sphaerisporangium sp. 7K107.</title>
        <authorList>
            <person name="Sahin N."/>
            <person name="Saygin H."/>
            <person name="Ay H."/>
        </authorList>
    </citation>
    <scope>NUCLEOTIDE SEQUENCE [LARGE SCALE GENOMIC DNA]</scope>
    <source>
        <strain evidence="2 3">7K107</strain>
    </source>
</reference>
<proteinExistence type="predicted"/>
<keyword evidence="3" id="KW-1185">Reference proteome</keyword>
<evidence type="ECO:0000256" key="1">
    <source>
        <dbReference type="SAM" id="MobiDB-lite"/>
    </source>
</evidence>
<dbReference type="Proteomes" id="UP000248544">
    <property type="component" value="Unassembled WGS sequence"/>
</dbReference>
<evidence type="ECO:0000313" key="2">
    <source>
        <dbReference type="EMBL" id="PZG30774.1"/>
    </source>
</evidence>
<accession>A0A2W2GV79</accession>
<gene>
    <name evidence="2" type="ORF">C1I98_30975</name>
</gene>
<dbReference type="EMBL" id="POUA01000346">
    <property type="protein sequence ID" value="PZG30774.1"/>
    <property type="molecule type" value="Genomic_DNA"/>
</dbReference>
<sequence>MTEPNTLVVPVEVAALAVNDQTRITDGSFIWQRWQADFRALAEDDLPPEPVPFTFEDWSDDPGRCGVYVQWQLPSALTRGRHDEAEGIGDFPLVPNRWLVVRRFGLRRPRTWLVHSDHVGSRDDGPDVTPGTVSCLDPGSGQEPKATFLGRAVELTEDSPWREPADAREPFLTAIGSGLLTFAAFQPYNHNVFSLHDPLDDITGDARLSYHVCGWYSHPDADIAARTGGESLREWLDRLQWSAPTATSEVARTLYTGSVLNLVWQPRGPVPESDCPGPDDIAVCVANSSAEAVAALPDGAEGVLSAEDSRLFRAFTLDRLDALDRADGAGDRLIAQAAHDTGFGTSPGGFAWRAVDNDDAETRGRTSARERAREQQVVAELNRLQAEHDADVRALTGARDRLFDLWSLSQAPRRHPDFDAAIDDELDPALSSGAAGRVAELTRRIQAARAVLPWSETPGGLATKAAIYAAHAGLRSTCVLERVPAPPFHHATDPVVVLHGAHLNAPLTRGSALPCRPADRLVTAVRLITEADVRAEVQAVPTSGLPAPLPAALTEFFILARARESGPISAGEAIGALPEYGTDLWRQPWQPLYLMWKAAYTPLAYTEDGRRRWRFDGTRYIWNGDGDVPDSVEVMGRQVLTPSVGHTLAGQIDAHAAHRTDLSDDLVYGVREALRREDLLAQSLDGFGAMLRQRDPRARRRPPVGIEALIGPTDIPAPVPGIPPKYPGQAWQDSRYHELRAGQLAFSRLSVVDRFGRAVNLIEDERHFLPVLPDTMIPETPVDDIASDRLIEFGPRLLQPARLRFDFLASDRDEDIAVTPGANPVCAWLLNNRFDRTLACFDPAGRALGELRDVLAPNDSRAVAWVPLPGSHIRELEQLRDILPHTYAFLDAIRSRGPDVLASVRATVDAALTMIDPDGPADAGLGFLLGRPSALVRTRLDLELLGPVRTTVAWTQGADPPPPHVPSYEWFVRLGEPARTDDGLIGVVFNDDYTHLHTAINPIGEHGGYLRPIPIDGEPSIAVSVAGAPVTATLLVDPRVPIHATTDILPTGIVHIPQEFTATALSRMAVGFRAGPLLAAEAQGSAVTPAPATATGTWIWSEPAPDGWRSMPMT</sequence>
<organism evidence="2 3">
    <name type="scientific">Spongiactinospora gelatinilytica</name>
    <dbReference type="NCBI Taxonomy" id="2666298"/>
    <lineage>
        <taxon>Bacteria</taxon>
        <taxon>Bacillati</taxon>
        <taxon>Actinomycetota</taxon>
        <taxon>Actinomycetes</taxon>
        <taxon>Streptosporangiales</taxon>
        <taxon>Streptosporangiaceae</taxon>
        <taxon>Spongiactinospora</taxon>
    </lineage>
</organism>
<feature type="region of interest" description="Disordered" evidence="1">
    <location>
        <begin position="118"/>
        <end position="142"/>
    </location>
</feature>
<comment type="caution">
    <text evidence="2">The sequence shown here is derived from an EMBL/GenBank/DDBJ whole genome shotgun (WGS) entry which is preliminary data.</text>
</comment>
<protein>
    <submittedName>
        <fullName evidence="2">Uncharacterized protein</fullName>
    </submittedName>
</protein>
<name>A0A2W2GV79_9ACTN</name>